<dbReference type="GO" id="GO:0006412">
    <property type="term" value="P:translation"/>
    <property type="evidence" value="ECO:0007669"/>
    <property type="project" value="UniProtKB-UniRule"/>
</dbReference>
<dbReference type="Pfam" id="PF02934">
    <property type="entry name" value="GatB_N"/>
    <property type="match status" value="1"/>
</dbReference>
<dbReference type="AlphaFoldDB" id="A0A7Z7LGV5"/>
<comment type="catalytic activity">
    <reaction evidence="8 10">
        <text>L-aspartyl-tRNA(Asn) + L-glutamine + ATP + H2O = L-asparaginyl-tRNA(Asn) + L-glutamate + ADP + phosphate + 2 H(+)</text>
        <dbReference type="Rhea" id="RHEA:14513"/>
        <dbReference type="Rhea" id="RHEA-COMP:9674"/>
        <dbReference type="Rhea" id="RHEA-COMP:9677"/>
        <dbReference type="ChEBI" id="CHEBI:15377"/>
        <dbReference type="ChEBI" id="CHEBI:15378"/>
        <dbReference type="ChEBI" id="CHEBI:29985"/>
        <dbReference type="ChEBI" id="CHEBI:30616"/>
        <dbReference type="ChEBI" id="CHEBI:43474"/>
        <dbReference type="ChEBI" id="CHEBI:58359"/>
        <dbReference type="ChEBI" id="CHEBI:78515"/>
        <dbReference type="ChEBI" id="CHEBI:78516"/>
        <dbReference type="ChEBI" id="CHEBI:456216"/>
    </reaction>
</comment>
<dbReference type="EMBL" id="LS974202">
    <property type="protein sequence ID" value="SSC13784.1"/>
    <property type="molecule type" value="Genomic_DNA"/>
</dbReference>
<dbReference type="InterPro" id="IPR018027">
    <property type="entry name" value="Asn/Gln_amidotransferase"/>
</dbReference>
<feature type="domain" description="Asn/Gln amidotransferase" evidence="11">
    <location>
        <begin position="333"/>
        <end position="480"/>
    </location>
</feature>
<keyword evidence="13" id="KW-1185">Reference proteome</keyword>
<comment type="function">
    <text evidence="7 10">Allows the formation of correctly charged Asn-tRNA(Asn) or Gln-tRNA(Gln) through the transamidation of misacylated Asp-tRNA(Asn) or Glu-tRNA(Gln) in organisms which lack either or both of asparaginyl-tRNA or glutaminyl-tRNA synthetases. The reaction takes place in the presence of glutamine and ATP through an activated phospho-Asp-tRNA(Asn) or phospho-Glu-tRNA(Gln).</text>
</comment>
<organism evidence="12 13">
    <name type="scientific">Mesotoga infera</name>
    <dbReference type="NCBI Taxonomy" id="1236046"/>
    <lineage>
        <taxon>Bacteria</taxon>
        <taxon>Thermotogati</taxon>
        <taxon>Thermotogota</taxon>
        <taxon>Thermotogae</taxon>
        <taxon>Kosmotogales</taxon>
        <taxon>Kosmotogaceae</taxon>
        <taxon>Mesotoga</taxon>
    </lineage>
</organism>
<evidence type="ECO:0000256" key="1">
    <source>
        <dbReference type="ARBA" id="ARBA00005306"/>
    </source>
</evidence>
<evidence type="ECO:0000256" key="8">
    <source>
        <dbReference type="ARBA" id="ARBA00047380"/>
    </source>
</evidence>
<dbReference type="PROSITE" id="PS01234">
    <property type="entry name" value="GATB"/>
    <property type="match status" value="1"/>
</dbReference>
<dbReference type="InterPro" id="IPR042114">
    <property type="entry name" value="GatB_C_1"/>
</dbReference>
<evidence type="ECO:0000313" key="12">
    <source>
        <dbReference type="EMBL" id="SSC13784.1"/>
    </source>
</evidence>
<keyword evidence="4 10" id="KW-0547">Nucleotide-binding</keyword>
<dbReference type="Gene3D" id="1.10.150.380">
    <property type="entry name" value="GatB domain, N-terminal subdomain"/>
    <property type="match status" value="1"/>
</dbReference>
<dbReference type="InterPro" id="IPR014746">
    <property type="entry name" value="Gln_synth/guanido_kin_cat_dom"/>
</dbReference>
<evidence type="ECO:0000313" key="13">
    <source>
        <dbReference type="Proteomes" id="UP000250796"/>
    </source>
</evidence>
<dbReference type="InterPro" id="IPR023168">
    <property type="entry name" value="GatB_Yqey_C_2"/>
</dbReference>
<keyword evidence="5 10" id="KW-0067">ATP-binding</keyword>
<dbReference type="InterPro" id="IPR003789">
    <property type="entry name" value="Asn/Gln_tRNA_amidoTrase-B-like"/>
</dbReference>
<comment type="similarity">
    <text evidence="1 10">Belongs to the GatB/GatE family. GatB subfamily.</text>
</comment>
<dbReference type="SMART" id="SM00845">
    <property type="entry name" value="GatB_Yqey"/>
    <property type="match status" value="1"/>
</dbReference>
<dbReference type="SUPFAM" id="SSF55931">
    <property type="entry name" value="Glutamine synthetase/guanido kinase"/>
    <property type="match status" value="1"/>
</dbReference>
<evidence type="ECO:0000256" key="7">
    <source>
        <dbReference type="ARBA" id="ARBA00024799"/>
    </source>
</evidence>
<keyword evidence="6 10" id="KW-0648">Protein biosynthesis</keyword>
<evidence type="ECO:0000256" key="10">
    <source>
        <dbReference type="HAMAP-Rule" id="MF_00121"/>
    </source>
</evidence>
<name>A0A7Z7LGV5_9BACT</name>
<keyword evidence="12" id="KW-0808">Transferase</keyword>
<dbReference type="GO" id="GO:0016740">
    <property type="term" value="F:transferase activity"/>
    <property type="evidence" value="ECO:0007669"/>
    <property type="project" value="UniProtKB-KW"/>
</dbReference>
<evidence type="ECO:0000256" key="4">
    <source>
        <dbReference type="ARBA" id="ARBA00022741"/>
    </source>
</evidence>
<evidence type="ECO:0000256" key="2">
    <source>
        <dbReference type="ARBA" id="ARBA00011123"/>
    </source>
</evidence>
<dbReference type="GO" id="GO:0005524">
    <property type="term" value="F:ATP binding"/>
    <property type="evidence" value="ECO:0007669"/>
    <property type="project" value="UniProtKB-KW"/>
</dbReference>
<sequence>MMYRTVIGLEIHAQLQTKTKAFCSCPADVFELEPNTAICPVCTGQPGALPVLNENVVNYAIMAGLALNCTLNERSIFDRKNYFYPDLPKGYQITQYFFPIAENGYLDIEAGGVGKRVRIRRIHIEEDAGKMIHQGTDSITGSTGSYLDLNRCGVPLIEIVTEPDLETPAQARVFVELLRDTLRALGICSGDMEKGALRCDANISMRDDASGVSSNRVEVKNINSFKFVEKALESEQERISAVLDAGGNVAKETRSWNFATKETFSMRSKEEENDYRYFPEPDLPVLKITQERVEQLRKSLPELPWQKVRRFMEQYGLPKYDASVLSSSGDVASFYEEVALVTGKPKESSNWIMGEVMRIMNERDLSIENLGLKPEHFKELFEMIDSGIISNSVAKEILPEVIERKRSPAFIVKEKGLEQINDDSIIEKAIREAMKSNPKAVQQFREGKEGVLGYFVGAVMKATRGKANPARVNEIARRLLKD</sequence>
<dbReference type="InterPro" id="IPR017958">
    <property type="entry name" value="Gln-tRNA_amidoTrfase_suB_CS"/>
</dbReference>
<proteinExistence type="inferred from homology"/>
<evidence type="ECO:0000259" key="11">
    <source>
        <dbReference type="SMART" id="SM00845"/>
    </source>
</evidence>
<evidence type="ECO:0000256" key="9">
    <source>
        <dbReference type="ARBA" id="ARBA00047913"/>
    </source>
</evidence>
<comment type="subunit">
    <text evidence="2 10">Heterotrimer of A, B and C subunits.</text>
</comment>
<dbReference type="InterPro" id="IPR004413">
    <property type="entry name" value="GatB"/>
</dbReference>
<dbReference type="RefSeq" id="WP_169699891.1">
    <property type="nucleotide sequence ID" value="NZ_LS974202.1"/>
</dbReference>
<dbReference type="NCBIfam" id="TIGR00133">
    <property type="entry name" value="gatB"/>
    <property type="match status" value="1"/>
</dbReference>
<dbReference type="FunFam" id="1.10.10.410:FF:000001">
    <property type="entry name" value="Aspartyl/glutamyl-tRNA(Asn/Gln) amidotransferase subunit B"/>
    <property type="match status" value="1"/>
</dbReference>
<dbReference type="GO" id="GO:0050567">
    <property type="term" value="F:glutaminyl-tRNA synthase (glutamine-hydrolyzing) activity"/>
    <property type="evidence" value="ECO:0007669"/>
    <property type="project" value="UniProtKB-UniRule"/>
</dbReference>
<dbReference type="Proteomes" id="UP000250796">
    <property type="component" value="Chromosome MESINF"/>
</dbReference>
<accession>A0A7Z7LGV5</accession>
<dbReference type="EC" id="6.3.5.-" evidence="10"/>
<dbReference type="KEGG" id="minf:MESINF_2344"/>
<gene>
    <name evidence="10 12" type="primary">gatB</name>
    <name evidence="12" type="ORF">MESINF_2344</name>
</gene>
<comment type="catalytic activity">
    <reaction evidence="9 10">
        <text>L-glutamyl-tRNA(Gln) + L-glutamine + ATP + H2O = L-glutaminyl-tRNA(Gln) + L-glutamate + ADP + phosphate + H(+)</text>
        <dbReference type="Rhea" id="RHEA:17521"/>
        <dbReference type="Rhea" id="RHEA-COMP:9681"/>
        <dbReference type="Rhea" id="RHEA-COMP:9684"/>
        <dbReference type="ChEBI" id="CHEBI:15377"/>
        <dbReference type="ChEBI" id="CHEBI:15378"/>
        <dbReference type="ChEBI" id="CHEBI:29985"/>
        <dbReference type="ChEBI" id="CHEBI:30616"/>
        <dbReference type="ChEBI" id="CHEBI:43474"/>
        <dbReference type="ChEBI" id="CHEBI:58359"/>
        <dbReference type="ChEBI" id="CHEBI:78520"/>
        <dbReference type="ChEBI" id="CHEBI:78521"/>
        <dbReference type="ChEBI" id="CHEBI:456216"/>
    </reaction>
</comment>
<dbReference type="NCBIfam" id="NF004012">
    <property type="entry name" value="PRK05477.1-2"/>
    <property type="match status" value="1"/>
</dbReference>
<dbReference type="PANTHER" id="PTHR11659">
    <property type="entry name" value="GLUTAMYL-TRNA GLN AMIDOTRANSFERASE SUBUNIT B MITOCHONDRIAL AND PROKARYOTIC PET112-RELATED"/>
    <property type="match status" value="1"/>
</dbReference>
<dbReference type="GO" id="GO:0070681">
    <property type="term" value="P:glutaminyl-tRNAGln biosynthesis via transamidation"/>
    <property type="evidence" value="ECO:0007669"/>
    <property type="project" value="TreeGrafter"/>
</dbReference>
<dbReference type="PANTHER" id="PTHR11659:SF0">
    <property type="entry name" value="GLUTAMYL-TRNA(GLN) AMIDOTRANSFERASE SUBUNIT B, MITOCHONDRIAL"/>
    <property type="match status" value="1"/>
</dbReference>
<protein>
    <recommendedName>
        <fullName evidence="10">Aspartyl/glutamyl-tRNA(Asn/Gln) amidotransferase subunit B</fullName>
        <shortName evidence="10">Asp/Glu-ADT subunit B</shortName>
        <ecNumber evidence="10">6.3.5.-</ecNumber>
    </recommendedName>
</protein>
<dbReference type="InterPro" id="IPR006075">
    <property type="entry name" value="Asn/Gln-tRNA_Trfase_suB/E_cat"/>
</dbReference>
<dbReference type="Gene3D" id="1.10.10.410">
    <property type="match status" value="1"/>
</dbReference>
<evidence type="ECO:0000256" key="6">
    <source>
        <dbReference type="ARBA" id="ARBA00022917"/>
    </source>
</evidence>
<evidence type="ECO:0000256" key="5">
    <source>
        <dbReference type="ARBA" id="ARBA00022840"/>
    </source>
</evidence>
<dbReference type="FunFam" id="1.10.150.380:FF:000001">
    <property type="entry name" value="Aspartyl/glutamyl-tRNA(Asn/Gln) amidotransferase subunit B"/>
    <property type="match status" value="1"/>
</dbReference>
<keyword evidence="3 10" id="KW-0436">Ligase</keyword>
<dbReference type="InterPro" id="IPR017959">
    <property type="entry name" value="Asn/Gln-tRNA_amidoTrfase_suB/E"/>
</dbReference>
<evidence type="ECO:0000256" key="3">
    <source>
        <dbReference type="ARBA" id="ARBA00022598"/>
    </source>
</evidence>
<dbReference type="Pfam" id="PF02637">
    <property type="entry name" value="GatB_Yqey"/>
    <property type="match status" value="1"/>
</dbReference>
<reference evidence="12 13" key="1">
    <citation type="submission" date="2017-01" db="EMBL/GenBank/DDBJ databases">
        <authorList>
            <person name="Erauso G."/>
        </authorList>
    </citation>
    <scope>NUCLEOTIDE SEQUENCE [LARGE SCALE GENOMIC DNA]</scope>
    <source>
        <strain evidence="12">MESINF1</strain>
    </source>
</reference>
<dbReference type="SUPFAM" id="SSF89095">
    <property type="entry name" value="GatB/YqeY motif"/>
    <property type="match status" value="1"/>
</dbReference>
<dbReference type="HAMAP" id="MF_00121">
    <property type="entry name" value="GatB"/>
    <property type="match status" value="1"/>
</dbReference>
<dbReference type="NCBIfam" id="NF004014">
    <property type="entry name" value="PRK05477.1-4"/>
    <property type="match status" value="1"/>
</dbReference>